<organism evidence="2 3">
    <name type="scientific">Triparma retinervis</name>
    <dbReference type="NCBI Taxonomy" id="2557542"/>
    <lineage>
        <taxon>Eukaryota</taxon>
        <taxon>Sar</taxon>
        <taxon>Stramenopiles</taxon>
        <taxon>Ochrophyta</taxon>
        <taxon>Bolidophyceae</taxon>
        <taxon>Parmales</taxon>
        <taxon>Triparmaceae</taxon>
        <taxon>Triparma</taxon>
    </lineage>
</organism>
<accession>A0A9W7A274</accession>
<dbReference type="AlphaFoldDB" id="A0A9W7A274"/>
<reference evidence="2" key="1">
    <citation type="submission" date="2022-07" db="EMBL/GenBank/DDBJ databases">
        <title>Genome analysis of Parmales, a sister group of diatoms, reveals the evolutionary specialization of diatoms from phago-mixotrophs to photoautotrophs.</title>
        <authorList>
            <person name="Ban H."/>
            <person name="Sato S."/>
            <person name="Yoshikawa S."/>
            <person name="Kazumasa Y."/>
            <person name="Nakamura Y."/>
            <person name="Ichinomiya M."/>
            <person name="Saitoh K."/>
            <person name="Sato N."/>
            <person name="Blanc-Mathieu R."/>
            <person name="Endo H."/>
            <person name="Kuwata A."/>
            <person name="Ogata H."/>
        </authorList>
    </citation>
    <scope>NUCLEOTIDE SEQUENCE</scope>
</reference>
<evidence type="ECO:0000256" key="1">
    <source>
        <dbReference type="SAM" id="MobiDB-lite"/>
    </source>
</evidence>
<feature type="region of interest" description="Disordered" evidence="1">
    <location>
        <begin position="1"/>
        <end position="28"/>
    </location>
</feature>
<proteinExistence type="predicted"/>
<protein>
    <submittedName>
        <fullName evidence="2">Uncharacterized protein</fullName>
    </submittedName>
</protein>
<gene>
    <name evidence="2" type="ORF">TrRE_jg9466</name>
</gene>
<evidence type="ECO:0000313" key="3">
    <source>
        <dbReference type="Proteomes" id="UP001165082"/>
    </source>
</evidence>
<dbReference type="Proteomes" id="UP001165082">
    <property type="component" value="Unassembled WGS sequence"/>
</dbReference>
<name>A0A9W7A274_9STRA</name>
<comment type="caution">
    <text evidence="2">The sequence shown here is derived from an EMBL/GenBank/DDBJ whole genome shotgun (WGS) entry which is preliminary data.</text>
</comment>
<keyword evidence="3" id="KW-1185">Reference proteome</keyword>
<evidence type="ECO:0000313" key="2">
    <source>
        <dbReference type="EMBL" id="GMH60025.1"/>
    </source>
</evidence>
<feature type="non-terminal residue" evidence="2">
    <location>
        <position position="1"/>
    </location>
</feature>
<sequence>QTPRTAAAAAAEEGEGGEVDGEAGEEDKETEIEMLERIVRAAAPFVQKVNSADLKVPDLSIFDFDSSTHEGVNESVKQEALRVKDIVSLALRTERVTMNDVTTGAKPYTTHIRFRYHRGSPVALRLIRCYHGAGAGGEKLKGIVEEYRAHAHVSHSSFSGVNKAEGEVR</sequence>
<feature type="compositionally biased region" description="Low complexity" evidence="1">
    <location>
        <begin position="1"/>
        <end position="11"/>
    </location>
</feature>
<dbReference type="EMBL" id="BRXZ01002333">
    <property type="protein sequence ID" value="GMH60025.1"/>
    <property type="molecule type" value="Genomic_DNA"/>
</dbReference>
<feature type="compositionally biased region" description="Acidic residues" evidence="1">
    <location>
        <begin position="12"/>
        <end position="28"/>
    </location>
</feature>